<organism evidence="1 2">
    <name type="scientific">Streptomyces alboniger</name>
    <dbReference type="NCBI Taxonomy" id="132473"/>
    <lineage>
        <taxon>Bacteria</taxon>
        <taxon>Bacillati</taxon>
        <taxon>Actinomycetota</taxon>
        <taxon>Actinomycetes</taxon>
        <taxon>Kitasatosporales</taxon>
        <taxon>Streptomycetaceae</taxon>
        <taxon>Streptomyces</taxon>
        <taxon>Streptomyces aurantiacus group</taxon>
    </lineage>
</organism>
<evidence type="ECO:0000313" key="2">
    <source>
        <dbReference type="Proteomes" id="UP000326553"/>
    </source>
</evidence>
<accession>A0A5J6HS16</accession>
<dbReference type="Proteomes" id="UP000326553">
    <property type="component" value="Chromosome"/>
</dbReference>
<protein>
    <submittedName>
        <fullName evidence="1">Uncharacterized protein</fullName>
    </submittedName>
</protein>
<dbReference type="EMBL" id="CP023695">
    <property type="protein sequence ID" value="QEV21982.1"/>
    <property type="molecule type" value="Genomic_DNA"/>
</dbReference>
<proteinExistence type="predicted"/>
<sequence length="175" mass="19062">MELGLAEEASREDRAELSAKAGHPVRWAVRLTDDGWDALTYARVRAAPGTAATGPGLKTVLLRPSELEAVRRYLALNGRLRQGPAPGLEAAAEAARFDSAANRWILHVNEERMQSMARAFFLERLQGSIAPANRFARTYGVTYPPRPLGFIPTALRGEADASWPRSSRAQGPGRA</sequence>
<keyword evidence="2" id="KW-1185">Reference proteome</keyword>
<dbReference type="RefSeq" id="WP_055531692.1">
    <property type="nucleotide sequence ID" value="NZ_CP023695.1"/>
</dbReference>
<dbReference type="KEGG" id="salw:CP975_34775"/>
<gene>
    <name evidence="1" type="ORF">CP975_34775</name>
</gene>
<dbReference type="AlphaFoldDB" id="A0A5J6HS16"/>
<dbReference type="OrthoDB" id="4334484at2"/>
<name>A0A5J6HS16_STRAD</name>
<evidence type="ECO:0000313" key="1">
    <source>
        <dbReference type="EMBL" id="QEV21982.1"/>
    </source>
</evidence>
<dbReference type="InterPro" id="IPR046302">
    <property type="entry name" value="DUF6417"/>
</dbReference>
<reference evidence="1 2" key="1">
    <citation type="submission" date="2017-09" db="EMBL/GenBank/DDBJ databases">
        <authorList>
            <person name="Lee N."/>
            <person name="Cho B.-K."/>
        </authorList>
    </citation>
    <scope>NUCLEOTIDE SEQUENCE [LARGE SCALE GENOMIC DNA]</scope>
    <source>
        <strain evidence="1 2">ATCC 12461</strain>
    </source>
</reference>
<dbReference type="Pfam" id="PF19981">
    <property type="entry name" value="DUF6417"/>
    <property type="match status" value="1"/>
</dbReference>